<keyword evidence="4" id="KW-1185">Reference proteome</keyword>
<dbReference type="PANTHER" id="PTHR12138">
    <property type="entry name" value="PRIMATE-EXPANDED PROTEIN FAMILY"/>
    <property type="match status" value="1"/>
</dbReference>
<evidence type="ECO:0000259" key="2">
    <source>
        <dbReference type="PROSITE" id="PS50853"/>
    </source>
</evidence>
<evidence type="ECO:0000313" key="3">
    <source>
        <dbReference type="Ensembl" id="ENSPTRP00000079905.1"/>
    </source>
</evidence>
<organism evidence="3 4">
    <name type="scientific">Pan troglodytes</name>
    <name type="common">Chimpanzee</name>
    <dbReference type="NCBI Taxonomy" id="9598"/>
    <lineage>
        <taxon>Eukaryota</taxon>
        <taxon>Metazoa</taxon>
        <taxon>Chordata</taxon>
        <taxon>Craniata</taxon>
        <taxon>Vertebrata</taxon>
        <taxon>Euteleostomi</taxon>
        <taxon>Mammalia</taxon>
        <taxon>Eutheria</taxon>
        <taxon>Euarchontoglires</taxon>
        <taxon>Primates</taxon>
        <taxon>Haplorrhini</taxon>
        <taxon>Catarrhini</taxon>
        <taxon>Hominidae</taxon>
        <taxon>Pan</taxon>
    </lineage>
</organism>
<feature type="chain" id="PRO_5015081701" evidence="1">
    <location>
        <begin position="24"/>
        <end position="381"/>
    </location>
</feature>
<reference evidence="3" key="2">
    <citation type="submission" date="2025-08" db="UniProtKB">
        <authorList>
            <consortium name="Ensembl"/>
        </authorList>
    </citation>
    <scope>IDENTIFICATION</scope>
</reference>
<accession>A0A2I3STK8</accession>
<dbReference type="Ensembl" id="ENSPTRT00000092906.1">
    <property type="protein sequence ID" value="ENSPTRP00000079905.1"/>
    <property type="gene ID" value="ENSPTRG00000010692.6"/>
</dbReference>
<proteinExistence type="predicted"/>
<accession>A0A2J8LTD9</accession>
<dbReference type="Proteomes" id="UP000002277">
    <property type="component" value="Chromosome 19"/>
</dbReference>
<dbReference type="Bgee" id="ENSPTRG00000010692">
    <property type="expression patterns" value="Expressed in liver and 10 other cell types or tissues"/>
</dbReference>
<dbReference type="Gene3D" id="2.60.40.10">
    <property type="entry name" value="Immunoglobulins"/>
    <property type="match status" value="1"/>
</dbReference>
<dbReference type="InterPro" id="IPR003961">
    <property type="entry name" value="FN3_dom"/>
</dbReference>
<dbReference type="GeneID" id="455851"/>
<dbReference type="VGNC" id="VGNC:6633">
    <property type="gene designation" value="IL12RB1"/>
</dbReference>
<dbReference type="GeneTree" id="ENSGT00390000012431"/>
<dbReference type="RefSeq" id="XP_016790981.1">
    <property type="nucleotide sequence ID" value="XM_016935492.3"/>
</dbReference>
<dbReference type="PROSITE" id="PS50853">
    <property type="entry name" value="FN3"/>
    <property type="match status" value="1"/>
</dbReference>
<feature type="signal peptide" evidence="1">
    <location>
        <begin position="1"/>
        <end position="23"/>
    </location>
</feature>
<dbReference type="FunFam" id="2.60.40.10:FF:001613">
    <property type="entry name" value="Interleukin 12 receptor subunit beta 1"/>
    <property type="match status" value="1"/>
</dbReference>
<name>A0A2I3STK8_PANTR</name>
<gene>
    <name evidence="3 5" type="primary">IL12RB1</name>
</gene>
<evidence type="ECO:0000256" key="1">
    <source>
        <dbReference type="SAM" id="SignalP"/>
    </source>
</evidence>
<dbReference type="PANTHER" id="PTHR12138:SF162">
    <property type="entry name" value="CHROMOSOME UNDETERMINED SCAFFOLD_275, WHOLE GENOME SHOTGUN SEQUENCE"/>
    <property type="match status" value="1"/>
</dbReference>
<feature type="domain" description="Fibronectin type-III" evidence="2">
    <location>
        <begin position="142"/>
        <end position="234"/>
    </location>
</feature>
<protein>
    <submittedName>
        <fullName evidence="3">Interleukin 12 receptor subunit beta 1</fullName>
    </submittedName>
</protein>
<dbReference type="EMBL" id="AACZ04031536">
    <property type="status" value="NOT_ANNOTATED_CDS"/>
    <property type="molecule type" value="Genomic_DNA"/>
</dbReference>
<evidence type="ECO:0000313" key="4">
    <source>
        <dbReference type="Proteomes" id="UP000002277"/>
    </source>
</evidence>
<dbReference type="InterPro" id="IPR013783">
    <property type="entry name" value="Ig-like_fold"/>
</dbReference>
<reference evidence="3" key="3">
    <citation type="submission" date="2025-09" db="UniProtKB">
        <authorList>
            <consortium name="Ensembl"/>
        </authorList>
    </citation>
    <scope>IDENTIFICATION</scope>
</reference>
<sequence>MGPLVTWVVPLLFLFLLSRQGAACRTSECCFQDPPYPDADSGSASGPRDLRCYRISSDRYECSWQYEGPTAGVSHFLRCCLSSGRCCYFAAGSATRLQFSDQAGVSVLYTVTLWVESWARNQTEKSPEVTLQLYNSVKYEPPLGDIKVSKLAGQLRMEWETPDNQVGAEVQFRHRTPSSPWKLGDCGPQDDDTESCLCPLEMNVAQEFQLRRRRLGSQGSSWSKWSSPVCVPPENPPQPQVRFSVEQLGQDGRRRLTLKEQPTQLELPEGCQGLAPGTEVTYRLQLHMLSCPCKAKATRTLHLGKMPYLSGAAYNVAVISSNQFGPGLNQTWHIPADSHTDGMISAHCNLRLPDSRDSPASASRVAEITGICHHNRLILYF</sequence>
<dbReference type="CTD" id="3594"/>
<keyword evidence="1" id="KW-0732">Signal</keyword>
<evidence type="ECO:0000313" key="5">
    <source>
        <dbReference type="VGNC" id="VGNC:6633"/>
    </source>
</evidence>
<dbReference type="AlphaFoldDB" id="A0A2I3STK8"/>
<reference evidence="3 4" key="1">
    <citation type="journal article" date="2005" name="Nature">
        <title>Initial sequence of the chimpanzee genome and comparison with the human genome.</title>
        <authorList>
            <consortium name="Chimpanzee sequencing and analysis consortium"/>
        </authorList>
    </citation>
    <scope>NUCLEOTIDE SEQUENCE [LARGE SCALE GENOMIC DNA]</scope>
</reference>